<gene>
    <name evidence="1" type="ORF">PIKABMHP_00024</name>
</gene>
<name>A0A7G9Y199_9EURY</name>
<dbReference type="AlphaFoldDB" id="A0A7G9Y199"/>
<reference evidence="1" key="1">
    <citation type="submission" date="2020-06" db="EMBL/GenBank/DDBJ databases">
        <title>Unique genomic features of the anaerobic methanotrophic archaea.</title>
        <authorList>
            <person name="Chadwick G.L."/>
            <person name="Skennerton C.T."/>
            <person name="Laso-Perez R."/>
            <person name="Leu A.O."/>
            <person name="Speth D.R."/>
            <person name="Yu H."/>
            <person name="Morgan-Lang C."/>
            <person name="Hatzenpichler R."/>
            <person name="Goudeau D."/>
            <person name="Malmstrom R."/>
            <person name="Brazelton W.J."/>
            <person name="Woyke T."/>
            <person name="Hallam S.J."/>
            <person name="Tyson G.W."/>
            <person name="Wegener G."/>
            <person name="Boetius A."/>
            <person name="Orphan V."/>
        </authorList>
    </citation>
    <scope>NUCLEOTIDE SEQUENCE</scope>
</reference>
<organism evidence="1">
    <name type="scientific">Candidatus Methanogaster sp. ANME-2c ERB4</name>
    <dbReference type="NCBI Taxonomy" id="2759911"/>
    <lineage>
        <taxon>Archaea</taxon>
        <taxon>Methanobacteriati</taxon>
        <taxon>Methanobacteriota</taxon>
        <taxon>Stenosarchaea group</taxon>
        <taxon>Methanomicrobia</taxon>
        <taxon>Methanosarcinales</taxon>
        <taxon>ANME-2 cluster</taxon>
        <taxon>Candidatus Methanogasteraceae</taxon>
        <taxon>Candidatus Methanogaster</taxon>
    </lineage>
</organism>
<sequence>MNVKLSELELRVISLLGDSRTMGELAERASVTRGYIWGDENSPHLGEFHILKPCHFCSFFVTPFSIDNR</sequence>
<accession>A0A7G9Y199</accession>
<dbReference type="EMBL" id="MT630670">
    <property type="protein sequence ID" value="QNO41783.1"/>
    <property type="molecule type" value="Genomic_DNA"/>
</dbReference>
<protein>
    <submittedName>
        <fullName evidence="1">Uncharacterized protein</fullName>
    </submittedName>
</protein>
<proteinExistence type="predicted"/>
<evidence type="ECO:0000313" key="1">
    <source>
        <dbReference type="EMBL" id="QNO41783.1"/>
    </source>
</evidence>